<dbReference type="SUPFAM" id="SSF50969">
    <property type="entry name" value="YVTN repeat-like/Quinoprotein amine dehydrogenase"/>
    <property type="match status" value="1"/>
</dbReference>
<dbReference type="Gene3D" id="2.130.10.10">
    <property type="entry name" value="YVTN repeat-like/Quinoprotein amine dehydrogenase"/>
    <property type="match status" value="2"/>
</dbReference>
<accession>A0A7C9N9A5</accession>
<dbReference type="InterPro" id="IPR015943">
    <property type="entry name" value="WD40/YVTN_repeat-like_dom_sf"/>
</dbReference>
<sequence>MSVLSGGEIRRGLLRRFGAVGVSVCLCALLGLGGCSFGEEAPAPAISDAAAPTADDAAGMEYSKDKEAAISTDPAFELLSDPRLQGSLCVIEYLGNSVAFIADDQVIGRIPVGVNPACVVSSEDGNQVYIANSGNGEVVRLTLGESPAIDKARIGTQPMALALDEDQGLLYVADYHLNSIRIVDTQLMSLVGTVALNPSGYESREVAPPCCSDPLDGTVMTGRKPLSLALSPDGAVLYSANIGTYDVSRVDLDAREELDPFDGVIGSWGIALSPDGARIALAGVGSELVESSELLIMDASDGTVVSRIPVGAQVSAVAWSADGSTVAATSRADGVLALIDGETLELRGTVVLEAGLAAVVLSDGGSEAYAVNSSSGAVFVVDTESLAVVDSIEGLVDPRFAAIVGSGE</sequence>
<comment type="caution">
    <text evidence="1">The sequence shown here is derived from an EMBL/GenBank/DDBJ whole genome shotgun (WGS) entry which is preliminary data.</text>
</comment>
<organism evidence="1">
    <name type="scientific">Muribaculaceae bacterium Z82</name>
    <dbReference type="NCBI Taxonomy" id="2304548"/>
    <lineage>
        <taxon>Bacteria</taxon>
        <taxon>Pseudomonadati</taxon>
        <taxon>Bacteroidota</taxon>
        <taxon>Bacteroidia</taxon>
        <taxon>Bacteroidales</taxon>
        <taxon>Muribaculaceae</taxon>
    </lineage>
</organism>
<gene>
    <name evidence="1" type="ORF">D1639_07875</name>
</gene>
<evidence type="ECO:0008006" key="2">
    <source>
        <dbReference type="Google" id="ProtNLM"/>
    </source>
</evidence>
<dbReference type="PANTHER" id="PTHR47197:SF3">
    <property type="entry name" value="DIHYDRO-HEME D1 DEHYDROGENASE"/>
    <property type="match status" value="1"/>
</dbReference>
<dbReference type="PANTHER" id="PTHR47197">
    <property type="entry name" value="PROTEIN NIRF"/>
    <property type="match status" value="1"/>
</dbReference>
<reference evidence="1" key="1">
    <citation type="submission" date="2018-08" db="EMBL/GenBank/DDBJ databases">
        <title>Murine metabolic-syndrome-specific gut microbial biobank.</title>
        <authorList>
            <person name="Liu C."/>
        </authorList>
    </citation>
    <scope>NUCLEOTIDE SEQUENCE [LARGE SCALE GENOMIC DNA]</scope>
    <source>
        <strain evidence="1">Z82</strain>
    </source>
</reference>
<evidence type="ECO:0000313" key="1">
    <source>
        <dbReference type="EMBL" id="NBI34945.1"/>
    </source>
</evidence>
<dbReference type="EMBL" id="QWKH01000057">
    <property type="protein sequence ID" value="NBI34945.1"/>
    <property type="molecule type" value="Genomic_DNA"/>
</dbReference>
<protein>
    <recommendedName>
        <fullName evidence="2">YncE family protein</fullName>
    </recommendedName>
</protein>
<dbReference type="AlphaFoldDB" id="A0A7C9N9A5"/>
<name>A0A7C9N9A5_9BACT</name>
<dbReference type="InterPro" id="IPR051200">
    <property type="entry name" value="Host-pathogen_enzymatic-act"/>
</dbReference>
<proteinExistence type="predicted"/>
<dbReference type="InterPro" id="IPR011044">
    <property type="entry name" value="Quino_amine_DH_bsu"/>
</dbReference>